<dbReference type="EMBL" id="GBXM01049070">
    <property type="protein sequence ID" value="JAH59507.1"/>
    <property type="molecule type" value="Transcribed_RNA"/>
</dbReference>
<organism evidence="1">
    <name type="scientific">Anguilla anguilla</name>
    <name type="common">European freshwater eel</name>
    <name type="synonym">Muraena anguilla</name>
    <dbReference type="NCBI Taxonomy" id="7936"/>
    <lineage>
        <taxon>Eukaryota</taxon>
        <taxon>Metazoa</taxon>
        <taxon>Chordata</taxon>
        <taxon>Craniata</taxon>
        <taxon>Vertebrata</taxon>
        <taxon>Euteleostomi</taxon>
        <taxon>Actinopterygii</taxon>
        <taxon>Neopterygii</taxon>
        <taxon>Teleostei</taxon>
        <taxon>Anguilliformes</taxon>
        <taxon>Anguillidae</taxon>
        <taxon>Anguilla</taxon>
    </lineage>
</organism>
<reference evidence="1" key="1">
    <citation type="submission" date="2014-11" db="EMBL/GenBank/DDBJ databases">
        <authorList>
            <person name="Amaro Gonzalez C."/>
        </authorList>
    </citation>
    <scope>NUCLEOTIDE SEQUENCE</scope>
</reference>
<evidence type="ECO:0000313" key="1">
    <source>
        <dbReference type="EMBL" id="JAH59507.1"/>
    </source>
</evidence>
<proteinExistence type="predicted"/>
<accession>A0A0E9U195</accession>
<protein>
    <submittedName>
        <fullName evidence="1">Uncharacterized protein</fullName>
    </submittedName>
</protein>
<reference evidence="1" key="2">
    <citation type="journal article" date="2015" name="Fish Shellfish Immunol.">
        <title>Early steps in the European eel (Anguilla anguilla)-Vibrio vulnificus interaction in the gills: Role of the RtxA13 toxin.</title>
        <authorList>
            <person name="Callol A."/>
            <person name="Pajuelo D."/>
            <person name="Ebbesson L."/>
            <person name="Teles M."/>
            <person name="MacKenzie S."/>
            <person name="Amaro C."/>
        </authorList>
    </citation>
    <scope>NUCLEOTIDE SEQUENCE</scope>
</reference>
<dbReference type="AlphaFoldDB" id="A0A0E9U195"/>
<dbReference type="PROSITE" id="PS51257">
    <property type="entry name" value="PROKAR_LIPOPROTEIN"/>
    <property type="match status" value="1"/>
</dbReference>
<name>A0A0E9U195_ANGAN</name>
<sequence>MLSLLRTGQSPPSSACITHSINIICSCHDNLQSIMGSFSRSTKYKK</sequence>